<feature type="repeat" description="ANK" evidence="1">
    <location>
        <begin position="82"/>
        <end position="114"/>
    </location>
</feature>
<dbReference type="PROSITE" id="PS50297">
    <property type="entry name" value="ANK_REP_REGION"/>
    <property type="match status" value="1"/>
</dbReference>
<dbReference type="SUPFAM" id="SSF48403">
    <property type="entry name" value="Ankyrin repeat"/>
    <property type="match status" value="1"/>
</dbReference>
<evidence type="ECO:0000313" key="3">
    <source>
        <dbReference type="Proteomes" id="UP001567538"/>
    </source>
</evidence>
<reference evidence="2 3" key="1">
    <citation type="submission" date="2024-06" db="EMBL/GenBank/DDBJ databases">
        <title>A chromosome level genome sequence of Diviner's sage (Salvia divinorum).</title>
        <authorList>
            <person name="Ford S.A."/>
            <person name="Ro D.-K."/>
            <person name="Ness R.W."/>
            <person name="Phillips M.A."/>
        </authorList>
    </citation>
    <scope>NUCLEOTIDE SEQUENCE [LARGE SCALE GENOMIC DNA]</scope>
    <source>
        <strain evidence="2">SAF-2024a</strain>
        <tissue evidence="2">Leaf</tissue>
    </source>
</reference>
<dbReference type="Gene3D" id="1.25.40.20">
    <property type="entry name" value="Ankyrin repeat-containing domain"/>
    <property type="match status" value="2"/>
</dbReference>
<organism evidence="2 3">
    <name type="scientific">Salvia divinorum</name>
    <name type="common">Maria pastora</name>
    <name type="synonym">Diviner's sage</name>
    <dbReference type="NCBI Taxonomy" id="28513"/>
    <lineage>
        <taxon>Eukaryota</taxon>
        <taxon>Viridiplantae</taxon>
        <taxon>Streptophyta</taxon>
        <taxon>Embryophyta</taxon>
        <taxon>Tracheophyta</taxon>
        <taxon>Spermatophyta</taxon>
        <taxon>Magnoliopsida</taxon>
        <taxon>eudicotyledons</taxon>
        <taxon>Gunneridae</taxon>
        <taxon>Pentapetalae</taxon>
        <taxon>asterids</taxon>
        <taxon>lamiids</taxon>
        <taxon>Lamiales</taxon>
        <taxon>Lamiaceae</taxon>
        <taxon>Nepetoideae</taxon>
        <taxon>Mentheae</taxon>
        <taxon>Salviinae</taxon>
        <taxon>Salvia</taxon>
        <taxon>Salvia subgen. Calosphace</taxon>
    </lineage>
</organism>
<feature type="repeat" description="ANK" evidence="1">
    <location>
        <begin position="147"/>
        <end position="179"/>
    </location>
</feature>
<dbReference type="InterPro" id="IPR051616">
    <property type="entry name" value="Cul2-RING_E3_ligase_SR"/>
</dbReference>
<dbReference type="InterPro" id="IPR036770">
    <property type="entry name" value="Ankyrin_rpt-contain_sf"/>
</dbReference>
<dbReference type="Proteomes" id="UP001567538">
    <property type="component" value="Unassembled WGS sequence"/>
</dbReference>
<dbReference type="AlphaFoldDB" id="A0ABD1IM88"/>
<comment type="caution">
    <text evidence="2">The sequence shown here is derived from an EMBL/GenBank/DDBJ whole genome shotgun (WGS) entry which is preliminary data.</text>
</comment>
<keyword evidence="3" id="KW-1185">Reference proteome</keyword>
<feature type="repeat" description="ANK" evidence="1">
    <location>
        <begin position="115"/>
        <end position="147"/>
    </location>
</feature>
<dbReference type="Pfam" id="PF12796">
    <property type="entry name" value="Ank_2"/>
    <property type="match status" value="2"/>
</dbReference>
<gene>
    <name evidence="2" type="ORF">AAHA92_00297</name>
</gene>
<dbReference type="Gene3D" id="1.25.40.10">
    <property type="entry name" value="Tetratricopeptide repeat domain"/>
    <property type="match status" value="1"/>
</dbReference>
<dbReference type="InterPro" id="IPR002110">
    <property type="entry name" value="Ankyrin_rpt"/>
</dbReference>
<dbReference type="PRINTS" id="PR01415">
    <property type="entry name" value="ANKYRIN"/>
</dbReference>
<dbReference type="SUPFAM" id="SSF48452">
    <property type="entry name" value="TPR-like"/>
    <property type="match status" value="1"/>
</dbReference>
<dbReference type="InterPro" id="IPR011990">
    <property type="entry name" value="TPR-like_helical_dom_sf"/>
</dbReference>
<dbReference type="PROSITE" id="PS50088">
    <property type="entry name" value="ANK_REPEAT"/>
    <property type="match status" value="4"/>
</dbReference>
<feature type="repeat" description="ANK" evidence="1">
    <location>
        <begin position="212"/>
        <end position="244"/>
    </location>
</feature>
<protein>
    <submittedName>
        <fullName evidence="2">Ankyrin-1-like isoform X1</fullName>
    </submittedName>
</protein>
<sequence>MNSTSEIGAAIIEAGASGDLNQLKAIRKEVGDEWVFREFCDEYSDFSTGRTVLHHVAEIGHFEICKFLIKSVQVYINPLTYKRDTPLAEAVKGGHIKIVEFLIKQGANDRLPNTEGLTAMHYALLKDDRKVVEKLLLEGTFIDNDSVHGSPLQIAVSRGNIQAVRALLFLGADPSFYYEFADTPLVCAVKSRSFECLHLLLKAGADPNSYFNGISPLGFAAKEGDTKFLIRLLKAKADPNSVKSGIFIPIEDAAMVHNRAAVEILFPVTERLPHYPNWTVDDIIEYIHSEEFKTMGEEKLTKRLSELDLGGMQHANDKKYYQAILKYRKASHLDPSNPTWISKRSLWEAHMGLGNYALTDVLRWIRLKPDVPVPVPLPHHGEEVAAAADVIMKKFIIAGLTFSLDPYNKKTCRLFEVALFDYFALLCQIGSPHEILEL</sequence>
<evidence type="ECO:0000313" key="2">
    <source>
        <dbReference type="EMBL" id="KAL1568718.1"/>
    </source>
</evidence>
<dbReference type="PANTHER" id="PTHR46224">
    <property type="entry name" value="ANKYRIN REPEAT FAMILY PROTEIN"/>
    <property type="match status" value="1"/>
</dbReference>
<keyword evidence="1" id="KW-0040">ANK repeat</keyword>
<dbReference type="EMBL" id="JBEAFC010000001">
    <property type="protein sequence ID" value="KAL1568718.1"/>
    <property type="molecule type" value="Genomic_DNA"/>
</dbReference>
<accession>A0ABD1IM88</accession>
<dbReference type="PANTHER" id="PTHR46224:SF6">
    <property type="entry name" value="ANKYRIN REPEAT FAMILY PROTEIN"/>
    <property type="match status" value="1"/>
</dbReference>
<dbReference type="SMART" id="SM00248">
    <property type="entry name" value="ANK"/>
    <property type="match status" value="6"/>
</dbReference>
<name>A0ABD1IM88_SALDI</name>
<evidence type="ECO:0000256" key="1">
    <source>
        <dbReference type="PROSITE-ProRule" id="PRU00023"/>
    </source>
</evidence>
<proteinExistence type="predicted"/>